<evidence type="ECO:0000256" key="4">
    <source>
        <dbReference type="ARBA" id="ARBA00022574"/>
    </source>
</evidence>
<dbReference type="PANTHER" id="PTHR44215">
    <property type="entry name" value="WD REPEAT-CONTAINING PROTEIN 75"/>
    <property type="match status" value="1"/>
</dbReference>
<dbReference type="GO" id="GO:0003723">
    <property type="term" value="F:RNA binding"/>
    <property type="evidence" value="ECO:0007669"/>
    <property type="project" value="InterPro"/>
</dbReference>
<dbReference type="InterPro" id="IPR015943">
    <property type="entry name" value="WD40/YVTN_repeat-like_dom_sf"/>
</dbReference>
<evidence type="ECO:0000256" key="6">
    <source>
        <dbReference type="ARBA" id="ARBA00023163"/>
    </source>
</evidence>
<keyword evidence="7" id="KW-0539">Nucleus</keyword>
<keyword evidence="5" id="KW-0677">Repeat</keyword>
<proteinExistence type="predicted"/>
<dbReference type="PROSITE" id="PS50082">
    <property type="entry name" value="WD_REPEATS_2"/>
    <property type="match status" value="1"/>
</dbReference>
<keyword evidence="3" id="KW-0698">rRNA processing</keyword>
<dbReference type="SMART" id="SM00320">
    <property type="entry name" value="WD40"/>
    <property type="match status" value="2"/>
</dbReference>
<feature type="compositionally biased region" description="Low complexity" evidence="9">
    <location>
        <begin position="12"/>
        <end position="37"/>
    </location>
</feature>
<keyword evidence="2" id="KW-0690">Ribosome biogenesis</keyword>
<comment type="subcellular location">
    <subcellularLocation>
        <location evidence="1">Nucleus</location>
        <location evidence="1">Nucleolus</location>
    </subcellularLocation>
</comment>
<dbReference type="Pfam" id="PF23869">
    <property type="entry name" value="Beta-prop_WDR75_1st"/>
    <property type="match status" value="1"/>
</dbReference>
<keyword evidence="11" id="KW-1185">Reference proteome</keyword>
<dbReference type="SUPFAM" id="SSF50978">
    <property type="entry name" value="WD40 repeat-like"/>
    <property type="match status" value="1"/>
</dbReference>
<dbReference type="GO" id="GO:0032040">
    <property type="term" value="C:small-subunit processome"/>
    <property type="evidence" value="ECO:0007669"/>
    <property type="project" value="InterPro"/>
</dbReference>
<feature type="repeat" description="WD" evidence="8">
    <location>
        <begin position="170"/>
        <end position="192"/>
    </location>
</feature>
<dbReference type="OrthoDB" id="4096at2759"/>
<evidence type="ECO:0000256" key="7">
    <source>
        <dbReference type="ARBA" id="ARBA00023242"/>
    </source>
</evidence>
<evidence type="ECO:0000313" key="11">
    <source>
        <dbReference type="Proteomes" id="UP000269721"/>
    </source>
</evidence>
<dbReference type="GO" id="GO:2000234">
    <property type="term" value="P:positive regulation of rRNA processing"/>
    <property type="evidence" value="ECO:0007669"/>
    <property type="project" value="TreeGrafter"/>
</dbReference>
<evidence type="ECO:0000256" key="1">
    <source>
        <dbReference type="ARBA" id="ARBA00004604"/>
    </source>
</evidence>
<feature type="region of interest" description="Disordered" evidence="9">
    <location>
        <begin position="1"/>
        <end position="104"/>
    </location>
</feature>
<feature type="compositionally biased region" description="Polar residues" evidence="9">
    <location>
        <begin position="92"/>
        <end position="104"/>
    </location>
</feature>
<evidence type="ECO:0000256" key="5">
    <source>
        <dbReference type="ARBA" id="ARBA00022737"/>
    </source>
</evidence>
<dbReference type="EMBL" id="KZ994735">
    <property type="protein sequence ID" value="RKO92208.1"/>
    <property type="molecule type" value="Genomic_DNA"/>
</dbReference>
<feature type="compositionally biased region" description="Acidic residues" evidence="9">
    <location>
        <begin position="76"/>
        <end position="86"/>
    </location>
</feature>
<keyword evidence="4 8" id="KW-0853">WD repeat</keyword>
<evidence type="ECO:0000256" key="9">
    <source>
        <dbReference type="SAM" id="MobiDB-lite"/>
    </source>
</evidence>
<dbReference type="PANTHER" id="PTHR44215:SF1">
    <property type="entry name" value="WD REPEAT-CONTAINING PROTEIN 75"/>
    <property type="match status" value="1"/>
</dbReference>
<evidence type="ECO:0000256" key="8">
    <source>
        <dbReference type="PROSITE-ProRule" id="PRU00221"/>
    </source>
</evidence>
<dbReference type="GO" id="GO:0006364">
    <property type="term" value="P:rRNA processing"/>
    <property type="evidence" value="ECO:0007669"/>
    <property type="project" value="UniProtKB-KW"/>
</dbReference>
<dbReference type="GO" id="GO:0045943">
    <property type="term" value="P:positive regulation of transcription by RNA polymerase I"/>
    <property type="evidence" value="ECO:0007669"/>
    <property type="project" value="InterPro"/>
</dbReference>
<sequence>MPELVAKKSPAKGKSPAAKTTKSLSVTPKSAPASAPATPAPQPSTPVPTPKKKRVIRARRDTRNKPKKPSLKDNGEAEEEEEEEAEGAVASGDQTRSDGWSMSTAGGKLSSGKAVFSNDTSYFFCCIGASVKVYSVSTGMVIRSLSVPSRTKSENAFSSVQLNHHNYLQIYTSSADGFVRLWDFTDGLLLQSWEVGAPILQMKSHPLFAGQVFLQTSEQLHAKGQLAHNLVLFPLSGSTNSNRRSIQKRGPVLRGFDVNEAGSFLIFATRKSFSIVNLAMVAVKRTREEYLRTFVTKDEITAVQIHPREPYVAIGDMEGKITLWDKSRLASYNGGILVIFPIQSESILIEEQERNQSCPRDRS</sequence>
<dbReference type="AlphaFoldDB" id="A0A4P9WKV0"/>
<feature type="compositionally biased region" description="Pro residues" evidence="9">
    <location>
        <begin position="38"/>
        <end position="49"/>
    </location>
</feature>
<dbReference type="InterPro" id="IPR001680">
    <property type="entry name" value="WD40_rpt"/>
</dbReference>
<protein>
    <submittedName>
        <fullName evidence="10">WD40-repeat-containing domain protein</fullName>
    </submittedName>
</protein>
<evidence type="ECO:0000313" key="10">
    <source>
        <dbReference type="EMBL" id="RKO92208.1"/>
    </source>
</evidence>
<dbReference type="InterPro" id="IPR053826">
    <property type="entry name" value="WDR75"/>
</dbReference>
<gene>
    <name evidence="10" type="ORF">BDK51DRAFT_34258</name>
</gene>
<name>A0A4P9WKV0_9FUNG</name>
<keyword evidence="6" id="KW-0804">Transcription</keyword>
<evidence type="ECO:0000256" key="2">
    <source>
        <dbReference type="ARBA" id="ARBA00022517"/>
    </source>
</evidence>
<dbReference type="Gene3D" id="2.130.10.10">
    <property type="entry name" value="YVTN repeat-like/Quinoprotein amine dehydrogenase"/>
    <property type="match status" value="1"/>
</dbReference>
<evidence type="ECO:0000256" key="3">
    <source>
        <dbReference type="ARBA" id="ARBA00022552"/>
    </source>
</evidence>
<reference evidence="11" key="1">
    <citation type="journal article" date="2018" name="Nat. Microbiol.">
        <title>Leveraging single-cell genomics to expand the fungal tree of life.</title>
        <authorList>
            <person name="Ahrendt S.R."/>
            <person name="Quandt C.A."/>
            <person name="Ciobanu D."/>
            <person name="Clum A."/>
            <person name="Salamov A."/>
            <person name="Andreopoulos B."/>
            <person name="Cheng J.F."/>
            <person name="Woyke T."/>
            <person name="Pelin A."/>
            <person name="Henrissat B."/>
            <person name="Reynolds N.K."/>
            <person name="Benny G.L."/>
            <person name="Smith M.E."/>
            <person name="James T.Y."/>
            <person name="Grigoriev I.V."/>
        </authorList>
    </citation>
    <scope>NUCLEOTIDE SEQUENCE [LARGE SCALE GENOMIC DNA]</scope>
</reference>
<accession>A0A4P9WKV0</accession>
<feature type="compositionally biased region" description="Basic and acidic residues" evidence="9">
    <location>
        <begin position="58"/>
        <end position="75"/>
    </location>
</feature>
<dbReference type="Proteomes" id="UP000269721">
    <property type="component" value="Unassembled WGS sequence"/>
</dbReference>
<organism evidence="10 11">
    <name type="scientific">Blyttiomyces helicus</name>
    <dbReference type="NCBI Taxonomy" id="388810"/>
    <lineage>
        <taxon>Eukaryota</taxon>
        <taxon>Fungi</taxon>
        <taxon>Fungi incertae sedis</taxon>
        <taxon>Chytridiomycota</taxon>
        <taxon>Chytridiomycota incertae sedis</taxon>
        <taxon>Chytridiomycetes</taxon>
        <taxon>Chytridiomycetes incertae sedis</taxon>
        <taxon>Blyttiomyces</taxon>
    </lineage>
</organism>
<dbReference type="InterPro" id="IPR036322">
    <property type="entry name" value="WD40_repeat_dom_sf"/>
</dbReference>